<name>A0A8H5ETN8_9AGAR</name>
<evidence type="ECO:0000313" key="2">
    <source>
        <dbReference type="Proteomes" id="UP000567179"/>
    </source>
</evidence>
<gene>
    <name evidence="1" type="ORF">D9619_003847</name>
</gene>
<dbReference type="OrthoDB" id="3059343at2759"/>
<reference evidence="1 2" key="1">
    <citation type="journal article" date="2020" name="ISME J.">
        <title>Uncovering the hidden diversity of litter-decomposition mechanisms in mushroom-forming fungi.</title>
        <authorList>
            <person name="Floudas D."/>
            <person name="Bentzer J."/>
            <person name="Ahren D."/>
            <person name="Johansson T."/>
            <person name="Persson P."/>
            <person name="Tunlid A."/>
        </authorList>
    </citation>
    <scope>NUCLEOTIDE SEQUENCE [LARGE SCALE GENOMIC DNA]</scope>
    <source>
        <strain evidence="1 2">CBS 101986</strain>
    </source>
</reference>
<evidence type="ECO:0000313" key="1">
    <source>
        <dbReference type="EMBL" id="KAF5312011.1"/>
    </source>
</evidence>
<dbReference type="AlphaFoldDB" id="A0A8H5ETN8"/>
<organism evidence="1 2">
    <name type="scientific">Psilocybe cf. subviscida</name>
    <dbReference type="NCBI Taxonomy" id="2480587"/>
    <lineage>
        <taxon>Eukaryota</taxon>
        <taxon>Fungi</taxon>
        <taxon>Dikarya</taxon>
        <taxon>Basidiomycota</taxon>
        <taxon>Agaricomycotina</taxon>
        <taxon>Agaricomycetes</taxon>
        <taxon>Agaricomycetidae</taxon>
        <taxon>Agaricales</taxon>
        <taxon>Agaricineae</taxon>
        <taxon>Strophariaceae</taxon>
        <taxon>Psilocybe</taxon>
    </lineage>
</organism>
<dbReference type="EMBL" id="JAACJJ010000056">
    <property type="protein sequence ID" value="KAF5312011.1"/>
    <property type="molecule type" value="Genomic_DNA"/>
</dbReference>
<accession>A0A8H5ETN8</accession>
<keyword evidence="2" id="KW-1185">Reference proteome</keyword>
<dbReference type="Proteomes" id="UP000567179">
    <property type="component" value="Unassembled WGS sequence"/>
</dbReference>
<comment type="caution">
    <text evidence="1">The sequence shown here is derived from an EMBL/GenBank/DDBJ whole genome shotgun (WGS) entry which is preliminary data.</text>
</comment>
<sequence length="103" mass="11521">MAQASGSRLRDTLPSAKTGSASRVIFLNIITEIGYILVPPVYYSDEGHYRVRQHQAHELRVEMRAINLEVDTLRFAIGGSKHDLLGEALRSFATGLIKQQIQK</sequence>
<protein>
    <submittedName>
        <fullName evidence="1">Uncharacterized protein</fullName>
    </submittedName>
</protein>
<proteinExistence type="predicted"/>